<evidence type="ECO:0000313" key="7">
    <source>
        <dbReference type="EMBL" id="MBJ3778425.1"/>
    </source>
</evidence>
<dbReference type="EMBL" id="JAEKJA010000027">
    <property type="protein sequence ID" value="MBJ3778425.1"/>
    <property type="molecule type" value="Genomic_DNA"/>
</dbReference>
<organism evidence="7 8">
    <name type="scientific">Acuticoccus mangrovi</name>
    <dbReference type="NCBI Taxonomy" id="2796142"/>
    <lineage>
        <taxon>Bacteria</taxon>
        <taxon>Pseudomonadati</taxon>
        <taxon>Pseudomonadota</taxon>
        <taxon>Alphaproteobacteria</taxon>
        <taxon>Hyphomicrobiales</taxon>
        <taxon>Amorphaceae</taxon>
        <taxon>Acuticoccus</taxon>
    </lineage>
</organism>
<dbReference type="CDD" id="cd08498">
    <property type="entry name" value="PBP2_NikA_DppA_OppA_like_2"/>
    <property type="match status" value="1"/>
</dbReference>
<comment type="caution">
    <text evidence="7">The sequence shown here is derived from an EMBL/GenBank/DDBJ whole genome shotgun (WGS) entry which is preliminary data.</text>
</comment>
<dbReference type="PIRSF" id="PIRSF002741">
    <property type="entry name" value="MppA"/>
    <property type="match status" value="1"/>
</dbReference>
<name>A0A934IUT4_9HYPH</name>
<dbReference type="Gene3D" id="3.90.76.10">
    <property type="entry name" value="Dipeptide-binding Protein, Domain 1"/>
    <property type="match status" value="1"/>
</dbReference>
<dbReference type="Gene3D" id="3.40.190.10">
    <property type="entry name" value="Periplasmic binding protein-like II"/>
    <property type="match status" value="1"/>
</dbReference>
<evidence type="ECO:0000259" key="6">
    <source>
        <dbReference type="Pfam" id="PF00496"/>
    </source>
</evidence>
<keyword evidence="8" id="KW-1185">Reference proteome</keyword>
<dbReference type="InterPro" id="IPR039424">
    <property type="entry name" value="SBP_5"/>
</dbReference>
<gene>
    <name evidence="7" type="ORF">JCR33_22185</name>
</gene>
<dbReference type="PANTHER" id="PTHR30290:SF9">
    <property type="entry name" value="OLIGOPEPTIDE-BINDING PROTEIN APPA"/>
    <property type="match status" value="1"/>
</dbReference>
<dbReference type="GO" id="GO:0015833">
    <property type="term" value="P:peptide transport"/>
    <property type="evidence" value="ECO:0007669"/>
    <property type="project" value="TreeGrafter"/>
</dbReference>
<comment type="similarity">
    <text evidence="2">Belongs to the bacterial solute-binding protein 5 family.</text>
</comment>
<sequence length="535" mass="58516">MNRLSRVVRSSRRLAAAIVIATGAASAAHADELTIGSRTEMSTMDPHALWSGTSAQFYNHYLGFLTNIGPDNSVLPAIAESWESEGENLWVFHINPDAVFQDGTKITAEDVIASYERAINSPKGSYGGLFAGVTGFSAPDPLTLEIHTERAYPTLPNAMTQIAVLPKSVNETATPEDFLTAKANVSAAPYKFIEYIPGDHLTVERNEAWFGTPAKWDRITFRFLSNPATRVTALLSGDVDLIDGVPPEDAARLRTDDRFNVVSGPSDRAVYMTFDLARDVTPYVADKATGEPLPTNPFKDLRVREALSLAVDRRAITERAIDGMAEPANQVGTPTLGGFAEDYPPKAYDPARAKELLAEAGYPDGFALTVSCMQGRLVNDARVCQVLGQMFQRIGLDVTVDVEPYAVFITKATCHCDDRKSFFMSTWASSSAGEVGIALRNVLHSYEPDKKLGVWNLGEYSNPEVDALIEQFSTVLDQEKRRDMEKQAMRMAMDDLGVLPLHMQSVILAAKAGLKPTIFGNEYTLGDYVEQTDAP</sequence>
<feature type="signal peptide" evidence="5">
    <location>
        <begin position="1"/>
        <end position="30"/>
    </location>
</feature>
<dbReference type="GO" id="GO:1904680">
    <property type="term" value="F:peptide transmembrane transporter activity"/>
    <property type="evidence" value="ECO:0007669"/>
    <property type="project" value="TreeGrafter"/>
</dbReference>
<evidence type="ECO:0000256" key="2">
    <source>
        <dbReference type="ARBA" id="ARBA00005695"/>
    </source>
</evidence>
<dbReference type="PANTHER" id="PTHR30290">
    <property type="entry name" value="PERIPLASMIC BINDING COMPONENT OF ABC TRANSPORTER"/>
    <property type="match status" value="1"/>
</dbReference>
<accession>A0A934IUT4</accession>
<dbReference type="GO" id="GO:0043190">
    <property type="term" value="C:ATP-binding cassette (ABC) transporter complex"/>
    <property type="evidence" value="ECO:0007669"/>
    <property type="project" value="InterPro"/>
</dbReference>
<evidence type="ECO:0000313" key="8">
    <source>
        <dbReference type="Proteomes" id="UP000609531"/>
    </source>
</evidence>
<evidence type="ECO:0000256" key="4">
    <source>
        <dbReference type="ARBA" id="ARBA00022729"/>
    </source>
</evidence>
<proteinExistence type="inferred from homology"/>
<feature type="domain" description="Solute-binding protein family 5" evidence="6">
    <location>
        <begin position="75"/>
        <end position="425"/>
    </location>
</feature>
<evidence type="ECO:0000256" key="1">
    <source>
        <dbReference type="ARBA" id="ARBA00004418"/>
    </source>
</evidence>
<comment type="subcellular location">
    <subcellularLocation>
        <location evidence="1">Periplasm</location>
    </subcellularLocation>
</comment>
<dbReference type="AlphaFoldDB" id="A0A934IUT4"/>
<dbReference type="Pfam" id="PF00496">
    <property type="entry name" value="SBP_bac_5"/>
    <property type="match status" value="1"/>
</dbReference>
<dbReference type="InterPro" id="IPR030678">
    <property type="entry name" value="Peptide/Ni-bd"/>
</dbReference>
<reference evidence="7" key="1">
    <citation type="submission" date="2020-12" db="EMBL/GenBank/DDBJ databases">
        <title>Bacterial taxonomy.</title>
        <authorList>
            <person name="Pan X."/>
        </authorList>
    </citation>
    <scope>NUCLEOTIDE SEQUENCE</scope>
    <source>
        <strain evidence="7">B2012</strain>
    </source>
</reference>
<evidence type="ECO:0000256" key="3">
    <source>
        <dbReference type="ARBA" id="ARBA00022448"/>
    </source>
</evidence>
<dbReference type="SUPFAM" id="SSF53850">
    <property type="entry name" value="Periplasmic binding protein-like II"/>
    <property type="match status" value="1"/>
</dbReference>
<dbReference type="Proteomes" id="UP000609531">
    <property type="component" value="Unassembled WGS sequence"/>
</dbReference>
<dbReference type="InterPro" id="IPR000914">
    <property type="entry name" value="SBP_5_dom"/>
</dbReference>
<feature type="chain" id="PRO_5037349697" evidence="5">
    <location>
        <begin position="31"/>
        <end position="535"/>
    </location>
</feature>
<keyword evidence="3" id="KW-0813">Transport</keyword>
<evidence type="ECO:0000256" key="5">
    <source>
        <dbReference type="SAM" id="SignalP"/>
    </source>
</evidence>
<dbReference type="RefSeq" id="WP_198884329.1">
    <property type="nucleotide sequence ID" value="NZ_JAEKJA010000027.1"/>
</dbReference>
<dbReference type="Gene3D" id="3.10.105.10">
    <property type="entry name" value="Dipeptide-binding Protein, Domain 3"/>
    <property type="match status" value="1"/>
</dbReference>
<keyword evidence="4 5" id="KW-0732">Signal</keyword>
<dbReference type="GO" id="GO:0030288">
    <property type="term" value="C:outer membrane-bounded periplasmic space"/>
    <property type="evidence" value="ECO:0007669"/>
    <property type="project" value="UniProtKB-ARBA"/>
</dbReference>
<protein>
    <submittedName>
        <fullName evidence="7">ABC transporter substrate-binding protein</fullName>
    </submittedName>
</protein>